<feature type="coiled-coil region" evidence="5">
    <location>
        <begin position="89"/>
        <end position="123"/>
    </location>
</feature>
<dbReference type="GO" id="GO:0005615">
    <property type="term" value="C:extracellular space"/>
    <property type="evidence" value="ECO:0007669"/>
    <property type="project" value="TreeGrafter"/>
</dbReference>
<evidence type="ECO:0000256" key="5">
    <source>
        <dbReference type="SAM" id="Coils"/>
    </source>
</evidence>
<dbReference type="AlphaFoldDB" id="A0A665TML3"/>
<dbReference type="GO" id="GO:0030280">
    <property type="term" value="F:structural constituent of skin epidermis"/>
    <property type="evidence" value="ECO:0007669"/>
    <property type="project" value="TreeGrafter"/>
</dbReference>
<dbReference type="PANTHER" id="PTHR45616:SF9">
    <property type="entry name" value="KERATIN, TYPE II CYTOSKELETAL 8-RELATED"/>
    <property type="match status" value="1"/>
</dbReference>
<dbReference type="FunFam" id="1.20.5.170:FF:000004">
    <property type="entry name" value="Keratin, type II cytoskeletal 5"/>
    <property type="match status" value="1"/>
</dbReference>
<reference evidence="8" key="1">
    <citation type="submission" date="2021-04" db="EMBL/GenBank/DDBJ databases">
        <authorList>
            <consortium name="Wellcome Sanger Institute Data Sharing"/>
        </authorList>
    </citation>
    <scope>NUCLEOTIDE SEQUENCE [LARGE SCALE GENOMIC DNA]</scope>
</reference>
<feature type="region of interest" description="Disordered" evidence="6">
    <location>
        <begin position="390"/>
        <end position="423"/>
    </location>
</feature>
<evidence type="ECO:0000256" key="1">
    <source>
        <dbReference type="ARBA" id="ARBA00022754"/>
    </source>
</evidence>
<keyword evidence="1 4" id="KW-0403">Intermediate filament</keyword>
<dbReference type="GO" id="GO:0045095">
    <property type="term" value="C:keratin filament"/>
    <property type="evidence" value="ECO:0007669"/>
    <property type="project" value="InterPro"/>
</dbReference>
<evidence type="ECO:0000256" key="2">
    <source>
        <dbReference type="ARBA" id="ARBA00023054"/>
    </source>
</evidence>
<dbReference type="Gene3D" id="1.20.5.1160">
    <property type="entry name" value="Vasodilator-stimulated phosphoprotein"/>
    <property type="match status" value="1"/>
</dbReference>
<keyword evidence="2 5" id="KW-0175">Coiled coil</keyword>
<reference evidence="8" key="3">
    <citation type="submission" date="2025-09" db="UniProtKB">
        <authorList>
            <consortium name="Ensembl"/>
        </authorList>
    </citation>
    <scope>IDENTIFICATION</scope>
</reference>
<dbReference type="FunFam" id="1.20.5.500:FF:000001">
    <property type="entry name" value="Type II keratin 23"/>
    <property type="match status" value="1"/>
</dbReference>
<dbReference type="PANTHER" id="PTHR45616">
    <property type="entry name" value="GATA-TYPE DOMAIN-CONTAINING PROTEIN"/>
    <property type="match status" value="1"/>
</dbReference>
<accession>A0A665TML3</accession>
<evidence type="ECO:0000313" key="8">
    <source>
        <dbReference type="Ensembl" id="ENSENLP00000008473.1"/>
    </source>
</evidence>
<feature type="compositionally biased region" description="Low complexity" evidence="6">
    <location>
        <begin position="393"/>
        <end position="402"/>
    </location>
</feature>
<dbReference type="SUPFAM" id="SSF64593">
    <property type="entry name" value="Intermediate filament protein, coiled coil region"/>
    <property type="match status" value="3"/>
</dbReference>
<dbReference type="Pfam" id="PF16208">
    <property type="entry name" value="Keratin_2_head"/>
    <property type="match status" value="1"/>
</dbReference>
<reference evidence="8" key="2">
    <citation type="submission" date="2025-08" db="UniProtKB">
        <authorList>
            <consortium name="Ensembl"/>
        </authorList>
    </citation>
    <scope>IDENTIFICATION</scope>
</reference>
<name>A0A665TML3_ECHNA</name>
<dbReference type="Gene3D" id="1.20.5.500">
    <property type="entry name" value="Single helix bin"/>
    <property type="match status" value="1"/>
</dbReference>
<evidence type="ECO:0000256" key="6">
    <source>
        <dbReference type="SAM" id="MobiDB-lite"/>
    </source>
</evidence>
<dbReference type="PROSITE" id="PS51842">
    <property type="entry name" value="IF_ROD_2"/>
    <property type="match status" value="1"/>
</dbReference>
<proteinExistence type="inferred from homology"/>
<dbReference type="Ensembl" id="ENSENLT00000008867.1">
    <property type="protein sequence ID" value="ENSENLP00000008473.1"/>
    <property type="gene ID" value="ENSENLG00000003947.1"/>
</dbReference>
<comment type="similarity">
    <text evidence="3 4">Belongs to the intermediate filament family.</text>
</comment>
<dbReference type="Proteomes" id="UP000472264">
    <property type="component" value="Chromosome 5"/>
</dbReference>
<dbReference type="Gene3D" id="1.20.5.170">
    <property type="match status" value="1"/>
</dbReference>
<evidence type="ECO:0000256" key="4">
    <source>
        <dbReference type="RuleBase" id="RU000685"/>
    </source>
</evidence>
<dbReference type="PRINTS" id="PR01276">
    <property type="entry name" value="TYPE2KERATIN"/>
</dbReference>
<dbReference type="FunFam" id="1.20.5.1160:FF:000001">
    <property type="entry name" value="Keratin type II"/>
    <property type="match status" value="1"/>
</dbReference>
<evidence type="ECO:0000259" key="7">
    <source>
        <dbReference type="PROSITE" id="PS51842"/>
    </source>
</evidence>
<dbReference type="InterPro" id="IPR032444">
    <property type="entry name" value="Keratin_2_head"/>
</dbReference>
<dbReference type="SMART" id="SM01391">
    <property type="entry name" value="Filament"/>
    <property type="match status" value="1"/>
</dbReference>
<protein>
    <submittedName>
        <fullName evidence="8">Intermediate filament protein ON3-like</fullName>
    </submittedName>
</protein>
<evidence type="ECO:0000313" key="9">
    <source>
        <dbReference type="Proteomes" id="UP000472264"/>
    </source>
</evidence>
<sequence length="423" mass="47548">QRTEQVSPTFFSKSGFSGSRRLSGFGPGPGGFTGVSLSSSSLYTAANGQHAGLGAPLASLSVNKSLLAPLNLEIDPSLSMSRAHEKEQIKSLNNRFASFIDKVRFLEQQNKMLETKLELLQGQGVGRSNVEPLFEAYMAGLRRQMDLVNNDKTKLDGELRNMQGLVEDYKHKYEDEINKRNNLENDFVILKKDVDSAYLVKADLEDKVGALTDEINFLRNQELRELQASIKDTSVVVQMDNSRSLNMEQIVAEVKVQYEDIAARSREEAEAWYKSKFDQMSVQASQFGDELRIVKGELGEVNRLISRLQSEIEAVKAQRGGLENQLAEAEERGELAVKEAKARTRDLEDALQRAKQDMARQLREYQDLMNLKLALDIEIATYRKLLEGEEDSSNGYHSNSSSPAPKLLIKTTETRDNSRYSTH</sequence>
<dbReference type="InterPro" id="IPR003054">
    <property type="entry name" value="Keratin_II"/>
</dbReference>
<feature type="coiled-coil region" evidence="5">
    <location>
        <begin position="298"/>
        <end position="371"/>
    </location>
</feature>
<dbReference type="PROSITE" id="PS00226">
    <property type="entry name" value="IF_ROD_1"/>
    <property type="match status" value="1"/>
</dbReference>
<dbReference type="GO" id="GO:0045109">
    <property type="term" value="P:intermediate filament organization"/>
    <property type="evidence" value="ECO:0007669"/>
    <property type="project" value="TreeGrafter"/>
</dbReference>
<evidence type="ECO:0000256" key="3">
    <source>
        <dbReference type="ARBA" id="ARBA00061646"/>
    </source>
</evidence>
<dbReference type="InterPro" id="IPR039008">
    <property type="entry name" value="IF_rod_dom"/>
</dbReference>
<gene>
    <name evidence="8" type="primary">si:dkey-222f2.1</name>
</gene>
<dbReference type="Pfam" id="PF00038">
    <property type="entry name" value="Filament"/>
    <property type="match status" value="1"/>
</dbReference>
<feature type="coiled-coil region" evidence="5">
    <location>
        <begin position="159"/>
        <end position="221"/>
    </location>
</feature>
<organism evidence="8 9">
    <name type="scientific">Echeneis naucrates</name>
    <name type="common">Live sharksucker</name>
    <dbReference type="NCBI Taxonomy" id="173247"/>
    <lineage>
        <taxon>Eukaryota</taxon>
        <taxon>Metazoa</taxon>
        <taxon>Chordata</taxon>
        <taxon>Craniata</taxon>
        <taxon>Vertebrata</taxon>
        <taxon>Euteleostomi</taxon>
        <taxon>Actinopterygii</taxon>
        <taxon>Neopterygii</taxon>
        <taxon>Teleostei</taxon>
        <taxon>Neoteleostei</taxon>
        <taxon>Acanthomorphata</taxon>
        <taxon>Carangaria</taxon>
        <taxon>Carangiformes</taxon>
        <taxon>Echeneidae</taxon>
        <taxon>Echeneis</taxon>
    </lineage>
</organism>
<feature type="compositionally biased region" description="Basic and acidic residues" evidence="6">
    <location>
        <begin position="412"/>
        <end position="423"/>
    </location>
</feature>
<dbReference type="InterPro" id="IPR018039">
    <property type="entry name" value="IF_conserved"/>
</dbReference>
<dbReference type="GO" id="GO:0031424">
    <property type="term" value="P:keratinization"/>
    <property type="evidence" value="ECO:0007669"/>
    <property type="project" value="TreeGrafter"/>
</dbReference>
<feature type="domain" description="IF rod" evidence="7">
    <location>
        <begin position="85"/>
        <end position="393"/>
    </location>
</feature>
<keyword evidence="9" id="KW-1185">Reference proteome</keyword>